<organism evidence="2 3">
    <name type="scientific">Brachyspira aalborgi</name>
    <dbReference type="NCBI Taxonomy" id="29522"/>
    <lineage>
        <taxon>Bacteria</taxon>
        <taxon>Pseudomonadati</taxon>
        <taxon>Spirochaetota</taxon>
        <taxon>Spirochaetia</taxon>
        <taxon>Brachyspirales</taxon>
        <taxon>Brachyspiraceae</taxon>
        <taxon>Brachyspira</taxon>
    </lineage>
</organism>
<dbReference type="SUPFAM" id="SSF53335">
    <property type="entry name" value="S-adenosyl-L-methionine-dependent methyltransferases"/>
    <property type="match status" value="1"/>
</dbReference>
<comment type="caution">
    <text evidence="2">The sequence shown here is derived from an EMBL/GenBank/DDBJ whole genome shotgun (WGS) entry which is preliminary data.</text>
</comment>
<keyword evidence="2" id="KW-0808">Transferase</keyword>
<sequence>MDKKTIDNIVWWIPFKKLRNSIRNRLYNSQNKNLFFKRINNIFNLCKLYNLNIENFNDVNLKPILNNDIFDNKNFNNMTINDLIQYIKDAFDIEKLEESYYLLEDEYSKNMFVSQIIVRASKYDGLSLILYYSNSWKYYDDLCLAKTDKTIEINNSKLYLYDLSKLSFSKDIKLYYTQRQLFETYFLEQYRYKNKVMVEKDDYIIDGGGCYGDTALYFSYLSGEKGRVFSFEFVENNIEIFNTNLKLNTQLKDRIKLIENPLYNISNADLFISDEGPSSRINKDGDNIYKSISIDDFVISNNIEKIDFIKLDIEGAELDALKGAKETIVKYKPKLAICLYHQNSDFYNIPVYLKSIVPEYKFYFDHFTLNTWSSILFCKI</sequence>
<dbReference type="AlphaFoldDB" id="A0A5C8E0T3"/>
<dbReference type="PANTHER" id="PTHR34203:SF15">
    <property type="entry name" value="SLL1173 PROTEIN"/>
    <property type="match status" value="1"/>
</dbReference>
<keyword evidence="2" id="KW-0489">Methyltransferase</keyword>
<feature type="domain" description="Methyltransferase FkbM" evidence="1">
    <location>
        <begin position="206"/>
        <end position="354"/>
    </location>
</feature>
<evidence type="ECO:0000259" key="1">
    <source>
        <dbReference type="Pfam" id="PF05050"/>
    </source>
</evidence>
<protein>
    <submittedName>
        <fullName evidence="2">FkbM family methyltransferase</fullName>
    </submittedName>
</protein>
<accession>A0A5C8E0T3</accession>
<evidence type="ECO:0000313" key="3">
    <source>
        <dbReference type="Proteomes" id="UP000324707"/>
    </source>
</evidence>
<dbReference type="Gene3D" id="3.40.50.150">
    <property type="entry name" value="Vaccinia Virus protein VP39"/>
    <property type="match status" value="1"/>
</dbReference>
<dbReference type="EMBL" id="SAXX01000023">
    <property type="protein sequence ID" value="TXJ30411.1"/>
    <property type="molecule type" value="Genomic_DNA"/>
</dbReference>
<dbReference type="RefSeq" id="WP_147737274.1">
    <property type="nucleotide sequence ID" value="NZ_SAXX01000023.1"/>
</dbReference>
<dbReference type="InterPro" id="IPR006342">
    <property type="entry name" value="FkbM_mtfrase"/>
</dbReference>
<evidence type="ECO:0000313" key="2">
    <source>
        <dbReference type="EMBL" id="TXJ30411.1"/>
    </source>
</evidence>
<dbReference type="InterPro" id="IPR052514">
    <property type="entry name" value="SAM-dependent_MTase"/>
</dbReference>
<proteinExistence type="predicted"/>
<gene>
    <name evidence="2" type="ORF">EPJ69_10105</name>
</gene>
<dbReference type="NCBIfam" id="TIGR01444">
    <property type="entry name" value="fkbM_fam"/>
    <property type="match status" value="1"/>
</dbReference>
<dbReference type="GO" id="GO:0032259">
    <property type="term" value="P:methylation"/>
    <property type="evidence" value="ECO:0007669"/>
    <property type="project" value="UniProtKB-KW"/>
</dbReference>
<name>A0A5C8E0T3_9SPIR</name>
<dbReference type="Pfam" id="PF05050">
    <property type="entry name" value="Methyltransf_21"/>
    <property type="match status" value="1"/>
</dbReference>
<dbReference type="InterPro" id="IPR029063">
    <property type="entry name" value="SAM-dependent_MTases_sf"/>
</dbReference>
<dbReference type="GO" id="GO:0008168">
    <property type="term" value="F:methyltransferase activity"/>
    <property type="evidence" value="ECO:0007669"/>
    <property type="project" value="UniProtKB-KW"/>
</dbReference>
<reference evidence="2 3" key="1">
    <citation type="journal article" date="1992" name="Lakartidningen">
        <title>[Penicillin V and not amoxicillin is the first choice preparation in acute otitis].</title>
        <authorList>
            <person name="Kamme C."/>
            <person name="Lundgren K."/>
            <person name="Prellner K."/>
        </authorList>
    </citation>
    <scope>NUCLEOTIDE SEQUENCE [LARGE SCALE GENOMIC DNA]</scope>
    <source>
        <strain evidence="2 3">PC5538III-lc</strain>
    </source>
</reference>
<dbReference type="PANTHER" id="PTHR34203">
    <property type="entry name" value="METHYLTRANSFERASE, FKBM FAMILY PROTEIN"/>
    <property type="match status" value="1"/>
</dbReference>
<dbReference type="Proteomes" id="UP000324707">
    <property type="component" value="Unassembled WGS sequence"/>
</dbReference>